<reference evidence="11 12" key="1">
    <citation type="submission" date="2013-01" db="EMBL/GenBank/DDBJ databases">
        <title>The Genome Sequence of Clostridium clostridioforme 90A8.</title>
        <authorList>
            <consortium name="The Broad Institute Genome Sequencing Platform"/>
            <person name="Earl A."/>
            <person name="Ward D."/>
            <person name="Feldgarden M."/>
            <person name="Gevers D."/>
            <person name="Courvalin P."/>
            <person name="Lambert T."/>
            <person name="Walker B."/>
            <person name="Young S.K."/>
            <person name="Zeng Q."/>
            <person name="Gargeya S."/>
            <person name="Fitzgerald M."/>
            <person name="Haas B."/>
            <person name="Abouelleil A."/>
            <person name="Alvarado L."/>
            <person name="Arachchi H.M."/>
            <person name="Berlin A.M."/>
            <person name="Chapman S.B."/>
            <person name="Dewar J."/>
            <person name="Goldberg J."/>
            <person name="Griggs A."/>
            <person name="Gujja S."/>
            <person name="Hansen M."/>
            <person name="Howarth C."/>
            <person name="Imamovic A."/>
            <person name="Larimer J."/>
            <person name="McCowan C."/>
            <person name="Murphy C."/>
            <person name="Neiman D."/>
            <person name="Pearson M."/>
            <person name="Priest M."/>
            <person name="Roberts A."/>
            <person name="Saif S."/>
            <person name="Shea T."/>
            <person name="Sisk P."/>
            <person name="Sykes S."/>
            <person name="Wortman J."/>
            <person name="Nusbaum C."/>
            <person name="Birren B."/>
        </authorList>
    </citation>
    <scope>NUCLEOTIDE SEQUENCE [LARGE SCALE GENOMIC DNA]</scope>
    <source>
        <strain evidence="11 12">90A8</strain>
    </source>
</reference>
<dbReference type="AlphaFoldDB" id="A0A0E2H6M4"/>
<evidence type="ECO:0000256" key="6">
    <source>
        <dbReference type="ARBA" id="ARBA00022777"/>
    </source>
</evidence>
<dbReference type="CDD" id="cd00082">
    <property type="entry name" value="HisKA"/>
    <property type="match status" value="1"/>
</dbReference>
<dbReference type="InterPro" id="IPR050351">
    <property type="entry name" value="BphY/WalK/GraS-like"/>
</dbReference>
<dbReference type="Pfam" id="PF00512">
    <property type="entry name" value="HisKA"/>
    <property type="match status" value="1"/>
</dbReference>
<keyword evidence="9" id="KW-0472">Membrane</keyword>
<dbReference type="GO" id="GO:0005886">
    <property type="term" value="C:plasma membrane"/>
    <property type="evidence" value="ECO:0007669"/>
    <property type="project" value="TreeGrafter"/>
</dbReference>
<evidence type="ECO:0000256" key="7">
    <source>
        <dbReference type="ARBA" id="ARBA00023012"/>
    </source>
</evidence>
<evidence type="ECO:0000256" key="4">
    <source>
        <dbReference type="ARBA" id="ARBA00022553"/>
    </source>
</evidence>
<accession>A0A0E2H6M4</accession>
<dbReference type="InterPro" id="IPR005467">
    <property type="entry name" value="His_kinase_dom"/>
</dbReference>
<evidence type="ECO:0000259" key="10">
    <source>
        <dbReference type="PROSITE" id="PS50109"/>
    </source>
</evidence>
<evidence type="ECO:0000256" key="1">
    <source>
        <dbReference type="ARBA" id="ARBA00000085"/>
    </source>
</evidence>
<keyword evidence="9" id="KW-1133">Transmembrane helix</keyword>
<keyword evidence="7" id="KW-0902">Two-component regulatory system</keyword>
<dbReference type="EC" id="2.7.13.3" evidence="3"/>
<evidence type="ECO:0000313" key="11">
    <source>
        <dbReference type="EMBL" id="ENZ11614.1"/>
    </source>
</evidence>
<dbReference type="FunFam" id="1.10.287.130:FF:000001">
    <property type="entry name" value="Two-component sensor histidine kinase"/>
    <property type="match status" value="1"/>
</dbReference>
<dbReference type="Gene3D" id="1.10.287.130">
    <property type="match status" value="1"/>
</dbReference>
<evidence type="ECO:0000256" key="9">
    <source>
        <dbReference type="SAM" id="Phobius"/>
    </source>
</evidence>
<sequence>MIRKLRWKFSAIMMIIVGLLLAVIFITLYCTTKANYVRRSMDTLHSAMMEDYPASMREQTGYAEGQSASFNEQSESNRQDTPNGQAALNRQDPPARQQPSAGQRSPARPRRQELPLMVVDKRQGNYSVVKNQLLNTESREAETLVSLAESMGGESGALKDRHLRYLRGKTMPDQTVRYVFADIYEEQNSLYWQLIHSSIIGACSFAVLFLFSILLSRWAVKPVEDAWQQQRQFVADASHELKTPLTVILSNADMLEKDRDIPEGKNRQRISHIKAESLRMKQLTESLLTLARSDSGQETAVCAPVDLSFIVNSSLMTFEPLVFDMDKHIIYDIEASLHVNGDEKKLRQLSDILLDNACKYSLDKGSIRVTLKKSGTKEALLTVSNEGTPLTKEEIRHLFLRFYRADTARSNIPGYGLGLSIAQSIVSEHGGRIDVSTDGSRVNSFMVRLPLQE</sequence>
<gene>
    <name evidence="11" type="ORF">HMPREF1090_03969</name>
</gene>
<protein>
    <recommendedName>
        <fullName evidence="3">histidine kinase</fullName>
        <ecNumber evidence="3">2.7.13.3</ecNumber>
    </recommendedName>
</protein>
<dbReference type="PANTHER" id="PTHR45453">
    <property type="entry name" value="PHOSPHATE REGULON SENSOR PROTEIN PHOR"/>
    <property type="match status" value="1"/>
</dbReference>
<dbReference type="SUPFAM" id="SSF47384">
    <property type="entry name" value="Homodimeric domain of signal transducing histidine kinase"/>
    <property type="match status" value="1"/>
</dbReference>
<dbReference type="SMART" id="SM00387">
    <property type="entry name" value="HATPase_c"/>
    <property type="match status" value="1"/>
</dbReference>
<dbReference type="PANTHER" id="PTHR45453:SF1">
    <property type="entry name" value="PHOSPHATE REGULON SENSOR PROTEIN PHOR"/>
    <property type="match status" value="1"/>
</dbReference>
<feature type="domain" description="Histidine kinase" evidence="10">
    <location>
        <begin position="236"/>
        <end position="453"/>
    </location>
</feature>
<feature type="compositionally biased region" description="Polar residues" evidence="8">
    <location>
        <begin position="66"/>
        <end position="88"/>
    </location>
</feature>
<evidence type="ECO:0000256" key="3">
    <source>
        <dbReference type="ARBA" id="ARBA00012438"/>
    </source>
</evidence>
<comment type="subcellular location">
    <subcellularLocation>
        <location evidence="2">Membrane</location>
    </subcellularLocation>
</comment>
<dbReference type="SMART" id="SM00388">
    <property type="entry name" value="HisKA"/>
    <property type="match status" value="1"/>
</dbReference>
<dbReference type="SUPFAM" id="SSF55874">
    <property type="entry name" value="ATPase domain of HSP90 chaperone/DNA topoisomerase II/histidine kinase"/>
    <property type="match status" value="1"/>
</dbReference>
<feature type="transmembrane region" description="Helical" evidence="9">
    <location>
        <begin position="190"/>
        <end position="215"/>
    </location>
</feature>
<keyword evidence="4" id="KW-0597">Phosphoprotein</keyword>
<dbReference type="InterPro" id="IPR036890">
    <property type="entry name" value="HATPase_C_sf"/>
</dbReference>
<dbReference type="RefSeq" id="WP_002593917.1">
    <property type="nucleotide sequence ID" value="NZ_KB850981.1"/>
</dbReference>
<dbReference type="InterPro" id="IPR003594">
    <property type="entry name" value="HATPase_dom"/>
</dbReference>
<dbReference type="EMBL" id="AGYR01000042">
    <property type="protein sequence ID" value="ENZ11614.1"/>
    <property type="molecule type" value="Genomic_DNA"/>
</dbReference>
<comment type="caution">
    <text evidence="11">The sequence shown here is derived from an EMBL/GenBank/DDBJ whole genome shotgun (WGS) entry which is preliminary data.</text>
</comment>
<dbReference type="HOGENOM" id="CLU_000445_89_6_9"/>
<keyword evidence="5" id="KW-0808">Transferase</keyword>
<dbReference type="PATRIC" id="fig|999408.3.peg.4243"/>
<dbReference type="GO" id="GO:0016036">
    <property type="term" value="P:cellular response to phosphate starvation"/>
    <property type="evidence" value="ECO:0007669"/>
    <property type="project" value="TreeGrafter"/>
</dbReference>
<dbReference type="Pfam" id="PF02518">
    <property type="entry name" value="HATPase_c"/>
    <property type="match status" value="1"/>
</dbReference>
<evidence type="ECO:0000256" key="8">
    <source>
        <dbReference type="SAM" id="MobiDB-lite"/>
    </source>
</evidence>
<evidence type="ECO:0000256" key="2">
    <source>
        <dbReference type="ARBA" id="ARBA00004370"/>
    </source>
</evidence>
<comment type="catalytic activity">
    <reaction evidence="1">
        <text>ATP + protein L-histidine = ADP + protein N-phospho-L-histidine.</text>
        <dbReference type="EC" id="2.7.13.3"/>
    </reaction>
</comment>
<dbReference type="GO" id="GO:0004721">
    <property type="term" value="F:phosphoprotein phosphatase activity"/>
    <property type="evidence" value="ECO:0007669"/>
    <property type="project" value="TreeGrafter"/>
</dbReference>
<dbReference type="PROSITE" id="PS50109">
    <property type="entry name" value="HIS_KIN"/>
    <property type="match status" value="1"/>
</dbReference>
<dbReference type="Gene3D" id="3.30.565.10">
    <property type="entry name" value="Histidine kinase-like ATPase, C-terminal domain"/>
    <property type="match status" value="1"/>
</dbReference>
<dbReference type="InterPro" id="IPR004358">
    <property type="entry name" value="Sig_transdc_His_kin-like_C"/>
</dbReference>
<keyword evidence="6" id="KW-0418">Kinase</keyword>
<evidence type="ECO:0000313" key="12">
    <source>
        <dbReference type="Proteomes" id="UP000013085"/>
    </source>
</evidence>
<dbReference type="Proteomes" id="UP000013085">
    <property type="component" value="Unassembled WGS sequence"/>
</dbReference>
<dbReference type="PRINTS" id="PR00344">
    <property type="entry name" value="BCTRLSENSOR"/>
</dbReference>
<dbReference type="CDD" id="cd00075">
    <property type="entry name" value="HATPase"/>
    <property type="match status" value="1"/>
</dbReference>
<evidence type="ECO:0000256" key="5">
    <source>
        <dbReference type="ARBA" id="ARBA00022679"/>
    </source>
</evidence>
<dbReference type="InterPro" id="IPR036097">
    <property type="entry name" value="HisK_dim/P_sf"/>
</dbReference>
<name>A0A0E2H6M4_9FIRM</name>
<proteinExistence type="predicted"/>
<keyword evidence="9" id="KW-0812">Transmembrane</keyword>
<dbReference type="InterPro" id="IPR003661">
    <property type="entry name" value="HisK_dim/P_dom"/>
</dbReference>
<feature type="region of interest" description="Disordered" evidence="8">
    <location>
        <begin position="60"/>
        <end position="113"/>
    </location>
</feature>
<dbReference type="GO" id="GO:0000155">
    <property type="term" value="F:phosphorelay sensor kinase activity"/>
    <property type="evidence" value="ECO:0007669"/>
    <property type="project" value="InterPro"/>
</dbReference>
<organism evidence="11 12">
    <name type="scientific">[Clostridium] clostridioforme 90A8</name>
    <dbReference type="NCBI Taxonomy" id="999408"/>
    <lineage>
        <taxon>Bacteria</taxon>
        <taxon>Bacillati</taxon>
        <taxon>Bacillota</taxon>
        <taxon>Clostridia</taxon>
        <taxon>Lachnospirales</taxon>
        <taxon>Lachnospiraceae</taxon>
        <taxon>Enterocloster</taxon>
    </lineage>
</organism>